<dbReference type="EMBL" id="CP079105">
    <property type="protein sequence ID" value="QXQ13328.1"/>
    <property type="molecule type" value="Genomic_DNA"/>
</dbReference>
<sequence>MTERARITVVVGPDGHIRAATHGVTGTQCLPYVAVLEDLLEATAVDSAYTADWTTESARVANSAGTTVRADDGPG</sequence>
<proteinExistence type="predicted"/>
<name>A0ABX8S661_9ACTN</name>
<keyword evidence="2" id="KW-1185">Reference proteome</keyword>
<gene>
    <name evidence="1" type="ORF">KV203_15890</name>
</gene>
<dbReference type="Pfam" id="PF11211">
    <property type="entry name" value="DUF2997"/>
    <property type="match status" value="1"/>
</dbReference>
<organism evidence="1 2">
    <name type="scientific">Skermania pinensis</name>
    <dbReference type="NCBI Taxonomy" id="39122"/>
    <lineage>
        <taxon>Bacteria</taxon>
        <taxon>Bacillati</taxon>
        <taxon>Actinomycetota</taxon>
        <taxon>Actinomycetes</taxon>
        <taxon>Mycobacteriales</taxon>
        <taxon>Gordoniaceae</taxon>
        <taxon>Skermania</taxon>
    </lineage>
</organism>
<evidence type="ECO:0000313" key="2">
    <source>
        <dbReference type="Proteomes" id="UP000887023"/>
    </source>
</evidence>
<accession>A0ABX8S661</accession>
<protein>
    <submittedName>
        <fullName evidence="1">DUF2997 domain-containing protein</fullName>
    </submittedName>
</protein>
<dbReference type="InterPro" id="IPR021375">
    <property type="entry name" value="DUF2997"/>
</dbReference>
<dbReference type="Proteomes" id="UP000887023">
    <property type="component" value="Chromosome"/>
</dbReference>
<reference evidence="1" key="1">
    <citation type="submission" date="2021-07" db="EMBL/GenBank/DDBJ databases">
        <title>Candidatus Kaistella beijingensis sp. nov. isolated from a municipal wastewater treatment plant is involved in sludge foaming.</title>
        <authorList>
            <person name="Song Y."/>
            <person name="Liu S.-J."/>
        </authorList>
    </citation>
    <scope>NUCLEOTIDE SEQUENCE</scope>
    <source>
        <strain evidence="1">DSM 43998</strain>
    </source>
</reference>
<dbReference type="RefSeq" id="WP_066472400.1">
    <property type="nucleotide sequence ID" value="NZ_CBCRUZ010000016.1"/>
</dbReference>
<evidence type="ECO:0000313" key="1">
    <source>
        <dbReference type="EMBL" id="QXQ13328.1"/>
    </source>
</evidence>